<name>A0A0N9U493_SPHMC</name>
<sequence length="225" mass="24675">MIEYRPALGLGETDLAWLQARHHFCFAGYQDVERLEWGRTRYLNHDVLAGGAELQPSFHFAVEMLVIVDEGEIRITRPSDRDMVIGRNRFAYVAAGTGAEFGIANRSPKPASFTTVGLSSFADEPAAFRESLALPAVPDWLASGENDDVAPVRLRTLARVRWLDVAAGQAIDVRLASEFVYLVVMAGKVVIGRHRMTRHEGLAIQNEASLAVAAETPASLMLIEG</sequence>
<dbReference type="InterPro" id="IPR041602">
    <property type="entry name" value="Quercetinase_C"/>
</dbReference>
<dbReference type="RefSeq" id="WP_054587275.1">
    <property type="nucleotide sequence ID" value="NZ_CP012700.1"/>
</dbReference>
<dbReference type="InterPro" id="IPR014710">
    <property type="entry name" value="RmlC-like_jellyroll"/>
</dbReference>
<dbReference type="OrthoDB" id="9780903at2"/>
<dbReference type="AlphaFoldDB" id="A0A0N9U493"/>
<dbReference type="InterPro" id="IPR011051">
    <property type="entry name" value="RmlC_Cupin_sf"/>
</dbReference>
<reference evidence="2 3" key="1">
    <citation type="journal article" date="2015" name="Genome Announc.">
        <title>Complete Genome Sequence of Polypropylene Glycol- and Polyethylene Glycol-Degrading Sphingopyxis macrogoltabida Strain EY-1.</title>
        <authorList>
            <person name="Ohtsubo Y."/>
            <person name="Nagata Y."/>
            <person name="Numata M."/>
            <person name="Tsuchikane K."/>
            <person name="Hosoyama A."/>
            <person name="Yamazoe A."/>
            <person name="Tsuda M."/>
            <person name="Fujita N."/>
            <person name="Kawai F."/>
        </authorList>
    </citation>
    <scope>NUCLEOTIDE SEQUENCE [LARGE SCALE GENOMIC DNA]</scope>
    <source>
        <strain evidence="2 3">EY-1</strain>
    </source>
</reference>
<dbReference type="InterPro" id="IPR012093">
    <property type="entry name" value="Pirin"/>
</dbReference>
<dbReference type="Pfam" id="PF17954">
    <property type="entry name" value="Pirin_C_2"/>
    <property type="match status" value="1"/>
</dbReference>
<dbReference type="PANTHER" id="PTHR43212:SF3">
    <property type="entry name" value="QUERCETIN 2,3-DIOXYGENASE"/>
    <property type="match status" value="1"/>
</dbReference>
<accession>A0A0N9U493</accession>
<evidence type="ECO:0000259" key="1">
    <source>
        <dbReference type="Pfam" id="PF17954"/>
    </source>
</evidence>
<dbReference type="PATRIC" id="fig|33050.5.peg.1193"/>
<protein>
    <recommendedName>
        <fullName evidence="1">Quercetin 2,3-dioxygenase C-terminal cupin domain-containing protein</fullName>
    </recommendedName>
</protein>
<organism evidence="2 3">
    <name type="scientific">Sphingopyxis macrogoltabida</name>
    <name type="common">Sphingomonas macrogoltabidus</name>
    <dbReference type="NCBI Taxonomy" id="33050"/>
    <lineage>
        <taxon>Bacteria</taxon>
        <taxon>Pseudomonadati</taxon>
        <taxon>Pseudomonadota</taxon>
        <taxon>Alphaproteobacteria</taxon>
        <taxon>Sphingomonadales</taxon>
        <taxon>Sphingomonadaceae</taxon>
        <taxon>Sphingopyxis</taxon>
    </lineage>
</organism>
<dbReference type="Proteomes" id="UP000058074">
    <property type="component" value="Chromosome"/>
</dbReference>
<dbReference type="SUPFAM" id="SSF51182">
    <property type="entry name" value="RmlC-like cupins"/>
    <property type="match status" value="1"/>
</dbReference>
<evidence type="ECO:0000313" key="2">
    <source>
        <dbReference type="EMBL" id="ALH79879.1"/>
    </source>
</evidence>
<dbReference type="EMBL" id="CP012700">
    <property type="protein sequence ID" value="ALH79879.1"/>
    <property type="molecule type" value="Genomic_DNA"/>
</dbReference>
<dbReference type="Gene3D" id="2.60.120.10">
    <property type="entry name" value="Jelly Rolls"/>
    <property type="match status" value="2"/>
</dbReference>
<gene>
    <name evidence="2" type="ORF">AN936_05720</name>
</gene>
<dbReference type="PANTHER" id="PTHR43212">
    <property type="entry name" value="QUERCETIN 2,3-DIOXYGENASE"/>
    <property type="match status" value="1"/>
</dbReference>
<feature type="domain" description="Quercetin 2,3-dioxygenase C-terminal cupin" evidence="1">
    <location>
        <begin position="142"/>
        <end position="224"/>
    </location>
</feature>
<dbReference type="KEGG" id="smag:AN936_05720"/>
<evidence type="ECO:0000313" key="3">
    <source>
        <dbReference type="Proteomes" id="UP000058074"/>
    </source>
</evidence>
<proteinExistence type="predicted"/>